<sequence>MKKQGLQRSFCFPRTFCRSLHLFQQYKDLFFCSVARSFPFLCCGLHVPPL</sequence>
<dbReference type="EMBL" id="AMCI01007552">
    <property type="protein sequence ID" value="EJW92423.1"/>
    <property type="molecule type" value="Genomic_DNA"/>
</dbReference>
<reference evidence="1" key="1">
    <citation type="journal article" date="2012" name="PLoS ONE">
        <title>Gene sets for utilization of primary and secondary nutrition supplies in the distal gut of endangered iberian lynx.</title>
        <authorList>
            <person name="Alcaide M."/>
            <person name="Messina E."/>
            <person name="Richter M."/>
            <person name="Bargiela R."/>
            <person name="Peplies J."/>
            <person name="Huws S.A."/>
            <person name="Newbold C.J."/>
            <person name="Golyshin P.N."/>
            <person name="Simon M.A."/>
            <person name="Lopez G."/>
            <person name="Yakimov M.M."/>
            <person name="Ferrer M."/>
        </authorList>
    </citation>
    <scope>NUCLEOTIDE SEQUENCE</scope>
</reference>
<comment type="caution">
    <text evidence="1">The sequence shown here is derived from an EMBL/GenBank/DDBJ whole genome shotgun (WGS) entry which is preliminary data.</text>
</comment>
<protein>
    <submittedName>
        <fullName evidence="1">Uncharacterized protein</fullName>
    </submittedName>
</protein>
<name>J9FDC9_9ZZZZ</name>
<evidence type="ECO:0000313" key="1">
    <source>
        <dbReference type="EMBL" id="EJW92423.1"/>
    </source>
</evidence>
<accession>J9FDC9</accession>
<dbReference type="AlphaFoldDB" id="J9FDC9"/>
<gene>
    <name evidence="1" type="ORF">EVA_19470</name>
</gene>
<organism evidence="1">
    <name type="scientific">gut metagenome</name>
    <dbReference type="NCBI Taxonomy" id="749906"/>
    <lineage>
        <taxon>unclassified sequences</taxon>
        <taxon>metagenomes</taxon>
        <taxon>organismal metagenomes</taxon>
    </lineage>
</organism>
<proteinExistence type="predicted"/>